<evidence type="ECO:0000313" key="3">
    <source>
        <dbReference type="Proteomes" id="UP000784294"/>
    </source>
</evidence>
<name>A0A3S5ALZ7_9PLAT</name>
<dbReference type="OrthoDB" id="191150at2759"/>
<protein>
    <submittedName>
        <fullName evidence="2">Uncharacterized protein</fullName>
    </submittedName>
</protein>
<evidence type="ECO:0000256" key="1">
    <source>
        <dbReference type="SAM" id="MobiDB-lite"/>
    </source>
</evidence>
<comment type="caution">
    <text evidence="2">The sequence shown here is derived from an EMBL/GenBank/DDBJ whole genome shotgun (WGS) entry which is preliminary data.</text>
</comment>
<dbReference type="AlphaFoldDB" id="A0A3S5ALZ7"/>
<sequence>MSGPPPFPGSAYGSQQPPYSDGMPPHSYPPGGYLPGYSPGGYPPGPAPQQSFGLNPPPNNPYQNFNYSAPQPGYGPPGMNLPSTQPNWMNRPLVPNCPPGLEYLTLVDQLLIKQKVEVLEG</sequence>
<reference evidence="2" key="1">
    <citation type="submission" date="2018-11" db="EMBL/GenBank/DDBJ databases">
        <authorList>
            <consortium name="Pathogen Informatics"/>
        </authorList>
    </citation>
    <scope>NUCLEOTIDE SEQUENCE</scope>
</reference>
<dbReference type="Proteomes" id="UP000784294">
    <property type="component" value="Unassembled WGS sequence"/>
</dbReference>
<proteinExistence type="predicted"/>
<feature type="region of interest" description="Disordered" evidence="1">
    <location>
        <begin position="1"/>
        <end position="83"/>
    </location>
</feature>
<evidence type="ECO:0000313" key="2">
    <source>
        <dbReference type="EMBL" id="VEL40246.1"/>
    </source>
</evidence>
<organism evidence="2 3">
    <name type="scientific">Protopolystoma xenopodis</name>
    <dbReference type="NCBI Taxonomy" id="117903"/>
    <lineage>
        <taxon>Eukaryota</taxon>
        <taxon>Metazoa</taxon>
        <taxon>Spiralia</taxon>
        <taxon>Lophotrochozoa</taxon>
        <taxon>Platyhelminthes</taxon>
        <taxon>Monogenea</taxon>
        <taxon>Polyopisthocotylea</taxon>
        <taxon>Polystomatidea</taxon>
        <taxon>Polystomatidae</taxon>
        <taxon>Protopolystoma</taxon>
    </lineage>
</organism>
<dbReference type="EMBL" id="CAAALY010264164">
    <property type="protein sequence ID" value="VEL40246.1"/>
    <property type="molecule type" value="Genomic_DNA"/>
</dbReference>
<accession>A0A3S5ALZ7</accession>
<keyword evidence="3" id="KW-1185">Reference proteome</keyword>
<gene>
    <name evidence="2" type="ORF">PXEA_LOCUS33686</name>
</gene>